<dbReference type="InterPro" id="IPR003203">
    <property type="entry name" value="CobU/CobP"/>
</dbReference>
<dbReference type="PANTHER" id="PTHR34848">
    <property type="match status" value="1"/>
</dbReference>
<dbReference type="GO" id="GO:0008820">
    <property type="term" value="F:cobinamide phosphate guanylyltransferase activity"/>
    <property type="evidence" value="ECO:0007669"/>
    <property type="project" value="UniProtKB-EC"/>
</dbReference>
<proteinExistence type="inferred from homology"/>
<evidence type="ECO:0000256" key="8">
    <source>
        <dbReference type="ARBA" id="ARBA00012016"/>
    </source>
</evidence>
<evidence type="ECO:0000313" key="18">
    <source>
        <dbReference type="EMBL" id="MDC0680258.1"/>
    </source>
</evidence>
<evidence type="ECO:0000256" key="7">
    <source>
        <dbReference type="ARBA" id="ARBA00007490"/>
    </source>
</evidence>
<protein>
    <recommendedName>
        <fullName evidence="16">Adenosylcobinamide kinase</fullName>
        <ecNumber evidence="8">2.7.1.156</ecNumber>
        <ecNumber evidence="9">2.7.7.62</ecNumber>
    </recommendedName>
    <alternativeName>
        <fullName evidence="17">Adenosylcobinamide-phosphate guanylyltransferase</fullName>
    </alternativeName>
</protein>
<organism evidence="18 19">
    <name type="scientific">Sorangium atrum</name>
    <dbReference type="NCBI Taxonomy" id="2995308"/>
    <lineage>
        <taxon>Bacteria</taxon>
        <taxon>Pseudomonadati</taxon>
        <taxon>Myxococcota</taxon>
        <taxon>Polyangia</taxon>
        <taxon>Polyangiales</taxon>
        <taxon>Polyangiaceae</taxon>
        <taxon>Sorangium</taxon>
    </lineage>
</organism>
<comment type="catalytic activity">
    <reaction evidence="3">
        <text>adenosylcob(III)inamide + GTP = adenosylcob(III)inamide phosphate + GDP + H(+)</text>
        <dbReference type="Rhea" id="RHEA:15765"/>
        <dbReference type="ChEBI" id="CHEBI:2480"/>
        <dbReference type="ChEBI" id="CHEBI:15378"/>
        <dbReference type="ChEBI" id="CHEBI:37565"/>
        <dbReference type="ChEBI" id="CHEBI:58189"/>
        <dbReference type="ChEBI" id="CHEBI:58502"/>
        <dbReference type="EC" id="2.7.1.156"/>
    </reaction>
</comment>
<dbReference type="EMBL" id="JAQNDK010000002">
    <property type="protein sequence ID" value="MDC0680258.1"/>
    <property type="molecule type" value="Genomic_DNA"/>
</dbReference>
<dbReference type="PIRSF" id="PIRSF006135">
    <property type="entry name" value="CobU"/>
    <property type="match status" value="1"/>
</dbReference>
<dbReference type="RefSeq" id="WP_272097291.1">
    <property type="nucleotide sequence ID" value="NZ_JAQNDK010000002.1"/>
</dbReference>
<evidence type="ECO:0000256" key="6">
    <source>
        <dbReference type="ARBA" id="ARBA00005159"/>
    </source>
</evidence>
<sequence>MSGSGQGTPRRRVALIGGGVRSGKSAFALSLARSLGERRAFIATAEPFDDEMRARIDAHVRERGGAFLTVEEPIALPERIASLSGVDVVVVDCLTLWLSNLLLRDETEGRALGPIEERIEALAAAVESAAPHVVLVSNEVGMGVVPESRLGRAFRDLAGRAHQRLGRSASELYVAVMGAILRLRPGPVALVGGDGEDAR</sequence>
<evidence type="ECO:0000256" key="2">
    <source>
        <dbReference type="ARBA" id="ARBA00000711"/>
    </source>
</evidence>
<evidence type="ECO:0000256" key="10">
    <source>
        <dbReference type="ARBA" id="ARBA00022573"/>
    </source>
</evidence>
<keyword evidence="13 18" id="KW-0418">Kinase</keyword>
<evidence type="ECO:0000256" key="15">
    <source>
        <dbReference type="ARBA" id="ARBA00023134"/>
    </source>
</evidence>
<comment type="pathway">
    <text evidence="6">Cofactor biosynthesis; adenosylcobalamin biosynthesis; adenosylcobalamin from cob(II)yrinate a,c-diamide: step 5/7.</text>
</comment>
<dbReference type="Gene3D" id="3.40.50.300">
    <property type="entry name" value="P-loop containing nucleotide triphosphate hydrolases"/>
    <property type="match status" value="1"/>
</dbReference>
<gene>
    <name evidence="18" type="primary">cobU</name>
    <name evidence="18" type="ORF">POL72_21125</name>
</gene>
<name>A0ABT5C3I5_9BACT</name>
<dbReference type="GO" id="GO:0043752">
    <property type="term" value="F:adenosylcobinamide kinase activity"/>
    <property type="evidence" value="ECO:0007669"/>
    <property type="project" value="UniProtKB-EC"/>
</dbReference>
<evidence type="ECO:0000313" key="19">
    <source>
        <dbReference type="Proteomes" id="UP001217485"/>
    </source>
</evidence>
<keyword evidence="15" id="KW-0342">GTP-binding</keyword>
<comment type="function">
    <text evidence="4">Catalyzes ATP-dependent phosphorylation of adenosylcobinamide and addition of GMP to adenosylcobinamide phosphate.</text>
</comment>
<evidence type="ECO:0000256" key="5">
    <source>
        <dbReference type="ARBA" id="ARBA00004692"/>
    </source>
</evidence>
<evidence type="ECO:0000256" key="16">
    <source>
        <dbReference type="ARBA" id="ARBA00029570"/>
    </source>
</evidence>
<evidence type="ECO:0000256" key="12">
    <source>
        <dbReference type="ARBA" id="ARBA00022741"/>
    </source>
</evidence>
<evidence type="ECO:0000256" key="1">
    <source>
        <dbReference type="ARBA" id="ARBA00000312"/>
    </source>
</evidence>
<keyword evidence="19" id="KW-1185">Reference proteome</keyword>
<evidence type="ECO:0000256" key="4">
    <source>
        <dbReference type="ARBA" id="ARBA00003889"/>
    </source>
</evidence>
<keyword evidence="11 18" id="KW-0808">Transferase</keyword>
<keyword evidence="14" id="KW-0067">ATP-binding</keyword>
<dbReference type="CDD" id="cd00544">
    <property type="entry name" value="CobU"/>
    <property type="match status" value="1"/>
</dbReference>
<comment type="catalytic activity">
    <reaction evidence="1">
        <text>adenosylcob(III)inamide + ATP = adenosylcob(III)inamide phosphate + ADP + H(+)</text>
        <dbReference type="Rhea" id="RHEA:15769"/>
        <dbReference type="ChEBI" id="CHEBI:2480"/>
        <dbReference type="ChEBI" id="CHEBI:15378"/>
        <dbReference type="ChEBI" id="CHEBI:30616"/>
        <dbReference type="ChEBI" id="CHEBI:58502"/>
        <dbReference type="ChEBI" id="CHEBI:456216"/>
        <dbReference type="EC" id="2.7.1.156"/>
    </reaction>
</comment>
<dbReference type="Proteomes" id="UP001217485">
    <property type="component" value="Unassembled WGS sequence"/>
</dbReference>
<keyword evidence="10" id="KW-0169">Cobalamin biosynthesis</keyword>
<comment type="similarity">
    <text evidence="7">Belongs to the CobU/CobP family.</text>
</comment>
<evidence type="ECO:0000256" key="11">
    <source>
        <dbReference type="ARBA" id="ARBA00022679"/>
    </source>
</evidence>
<evidence type="ECO:0000256" key="13">
    <source>
        <dbReference type="ARBA" id="ARBA00022777"/>
    </source>
</evidence>
<comment type="caution">
    <text evidence="18">The sequence shown here is derived from an EMBL/GenBank/DDBJ whole genome shotgun (WGS) entry which is preliminary data.</text>
</comment>
<dbReference type="EC" id="2.7.7.62" evidence="9"/>
<dbReference type="Pfam" id="PF02283">
    <property type="entry name" value="CobU"/>
    <property type="match status" value="1"/>
</dbReference>
<evidence type="ECO:0000256" key="17">
    <source>
        <dbReference type="ARBA" id="ARBA00030571"/>
    </source>
</evidence>
<dbReference type="EC" id="2.7.1.156" evidence="8"/>
<evidence type="ECO:0000256" key="3">
    <source>
        <dbReference type="ARBA" id="ARBA00001522"/>
    </source>
</evidence>
<evidence type="ECO:0000256" key="14">
    <source>
        <dbReference type="ARBA" id="ARBA00022840"/>
    </source>
</evidence>
<dbReference type="SUPFAM" id="SSF52540">
    <property type="entry name" value="P-loop containing nucleoside triphosphate hydrolases"/>
    <property type="match status" value="1"/>
</dbReference>
<keyword evidence="18" id="KW-0548">Nucleotidyltransferase</keyword>
<keyword evidence="12" id="KW-0547">Nucleotide-binding</keyword>
<dbReference type="NCBIfam" id="NF004469">
    <property type="entry name" value="PRK05800.1"/>
    <property type="match status" value="1"/>
</dbReference>
<comment type="pathway">
    <text evidence="5">Cofactor biosynthesis; adenosylcobalamin biosynthesis; adenosylcobalamin from cob(II)yrinate a,c-diamide: step 6/7.</text>
</comment>
<accession>A0ABT5C3I5</accession>
<dbReference type="InterPro" id="IPR027417">
    <property type="entry name" value="P-loop_NTPase"/>
</dbReference>
<reference evidence="18 19" key="1">
    <citation type="submission" date="2023-01" db="EMBL/GenBank/DDBJ databases">
        <title>Minimal conservation of predation-associated metabolite biosynthetic gene clusters underscores biosynthetic potential of Myxococcota including descriptions for ten novel species: Archangium lansinium sp. nov., Myxococcus landrumus sp. nov., Nannocystis bai.</title>
        <authorList>
            <person name="Ahearne A."/>
            <person name="Stevens C."/>
            <person name="Dowd S."/>
        </authorList>
    </citation>
    <scope>NUCLEOTIDE SEQUENCE [LARGE SCALE GENOMIC DNA]</scope>
    <source>
        <strain evidence="18 19">WIWO2</strain>
    </source>
</reference>
<evidence type="ECO:0000256" key="9">
    <source>
        <dbReference type="ARBA" id="ARBA00012523"/>
    </source>
</evidence>
<dbReference type="PANTHER" id="PTHR34848:SF1">
    <property type="entry name" value="BIFUNCTIONAL ADENOSYLCOBALAMIN BIOSYNTHESIS PROTEIN COBU"/>
    <property type="match status" value="1"/>
</dbReference>
<comment type="catalytic activity">
    <reaction evidence="2">
        <text>adenosylcob(III)inamide phosphate + GTP + H(+) = adenosylcob(III)inamide-GDP + diphosphate</text>
        <dbReference type="Rhea" id="RHEA:22712"/>
        <dbReference type="ChEBI" id="CHEBI:15378"/>
        <dbReference type="ChEBI" id="CHEBI:33019"/>
        <dbReference type="ChEBI" id="CHEBI:37565"/>
        <dbReference type="ChEBI" id="CHEBI:58502"/>
        <dbReference type="ChEBI" id="CHEBI:60487"/>
        <dbReference type="EC" id="2.7.7.62"/>
    </reaction>
</comment>